<gene>
    <name evidence="1" type="ORF">CVN68_22355</name>
</gene>
<dbReference type="SUPFAM" id="SSF111331">
    <property type="entry name" value="NAD kinase/diacylglycerol kinase-like"/>
    <property type="match status" value="1"/>
</dbReference>
<sequence>MSGPEVGLVINPVAGMGGRVGLKGTDGLNILQEARRRCARPAAQDRALAALARLREISGLRILTAAGEMGEAAARSTGFDVTVIHHADQEQTSATDTANAAAIMADRGVSLILFVGGDGTARDVLSATCDRVPLLGVPAGVKMHSAVFGTTPANAGHLAALFLARHPSARLRDAEVMDLDEDAIRAGRVSAHLYGYARSPYERRLVQNAKAGSVPGENEALDAVARQVAAQMRPDHLYILGPGTTTRRVADALGIPSTLLGVDAVLNGEVIGLDLDEQALLRAMEGRETEIIVGVLGGQGSLFGRGNQQISAEVIRRVGRHRIQVISTVQKLIALSTGALQVDTGDPEMDAMLTGHLLVLTGPGRTTLVRVQA</sequence>
<dbReference type="GO" id="GO:0005524">
    <property type="term" value="F:ATP binding"/>
    <property type="evidence" value="ECO:0007669"/>
    <property type="project" value="UniProtKB-ARBA"/>
</dbReference>
<dbReference type="InterPro" id="IPR016064">
    <property type="entry name" value="NAD/diacylglycerol_kinase_sf"/>
</dbReference>
<name>A0A2K8MLW1_9SPHN</name>
<evidence type="ECO:0000313" key="1">
    <source>
        <dbReference type="EMBL" id="ATY34858.1"/>
    </source>
</evidence>
<dbReference type="KEGG" id="sphc:CVN68_22355"/>
<dbReference type="Pfam" id="PF01513">
    <property type="entry name" value="NAD_kinase"/>
    <property type="match status" value="1"/>
</dbReference>
<dbReference type="InterPro" id="IPR011386">
    <property type="entry name" value="Put_ATP-NAD_kin"/>
</dbReference>
<dbReference type="GO" id="GO:0003951">
    <property type="term" value="F:NAD+ kinase activity"/>
    <property type="evidence" value="ECO:0007669"/>
    <property type="project" value="InterPro"/>
</dbReference>
<dbReference type="OrthoDB" id="5511344at2"/>
<keyword evidence="1" id="KW-0614">Plasmid</keyword>
<accession>A0A2K8MLW1</accession>
<dbReference type="GO" id="GO:0051287">
    <property type="term" value="F:NAD binding"/>
    <property type="evidence" value="ECO:0007669"/>
    <property type="project" value="UniProtKB-ARBA"/>
</dbReference>
<dbReference type="PANTHER" id="PTHR40697">
    <property type="entry name" value="ACETOIN CATABOLISM PROTEIN X"/>
    <property type="match status" value="1"/>
</dbReference>
<evidence type="ECO:0000313" key="2">
    <source>
        <dbReference type="Proteomes" id="UP000229081"/>
    </source>
</evidence>
<dbReference type="AlphaFoldDB" id="A0A2K8MLW1"/>
<dbReference type="InterPro" id="IPR002504">
    <property type="entry name" value="NADK"/>
</dbReference>
<reference evidence="1 2" key="1">
    <citation type="submission" date="2017-11" db="EMBL/GenBank/DDBJ databases">
        <title>Complete genome sequence of Sphingomonas sp. Strain Cra20, a psychrotolerant potential plant growth promoting rhizobacteria.</title>
        <authorList>
            <person name="Luo Y."/>
        </authorList>
    </citation>
    <scope>NUCLEOTIDE SEQUENCE [LARGE SCALE GENOMIC DNA]</scope>
    <source>
        <strain evidence="1 2">Cra20</strain>
        <plasmid evidence="1 2">unnamed</plasmid>
    </source>
</reference>
<dbReference type="PIRSF" id="PIRSF016907">
    <property type="entry name" value="Kin_ATP-NAD"/>
    <property type="match status" value="1"/>
</dbReference>
<protein>
    <submittedName>
        <fullName evidence="1">NAD+ kinase</fullName>
    </submittedName>
</protein>
<keyword evidence="1" id="KW-0418">Kinase</keyword>
<geneLocation type="plasmid" evidence="1 2">
    <name>unnamed</name>
</geneLocation>
<keyword evidence="2" id="KW-1185">Reference proteome</keyword>
<dbReference type="GO" id="GO:0006741">
    <property type="term" value="P:NADP+ biosynthetic process"/>
    <property type="evidence" value="ECO:0007669"/>
    <property type="project" value="InterPro"/>
</dbReference>
<keyword evidence="1" id="KW-0808">Transferase</keyword>
<proteinExistence type="predicted"/>
<dbReference type="EMBL" id="CP024924">
    <property type="protein sequence ID" value="ATY34858.1"/>
    <property type="molecule type" value="Genomic_DNA"/>
</dbReference>
<dbReference type="RefSeq" id="WP_100284644.1">
    <property type="nucleotide sequence ID" value="NZ_CP024924.1"/>
</dbReference>
<dbReference type="InterPro" id="IPR017438">
    <property type="entry name" value="ATP-NAD_kinase_N"/>
</dbReference>
<organism evidence="1 2">
    <name type="scientific">Sphingomonas psychrotolerans</name>
    <dbReference type="NCBI Taxonomy" id="1327635"/>
    <lineage>
        <taxon>Bacteria</taxon>
        <taxon>Pseudomonadati</taxon>
        <taxon>Pseudomonadota</taxon>
        <taxon>Alphaproteobacteria</taxon>
        <taxon>Sphingomonadales</taxon>
        <taxon>Sphingomonadaceae</taxon>
        <taxon>Sphingomonas</taxon>
    </lineage>
</organism>
<dbReference type="Pfam" id="PF20143">
    <property type="entry name" value="NAD_kinase_C"/>
    <property type="match status" value="1"/>
</dbReference>
<dbReference type="Gene3D" id="3.40.50.10330">
    <property type="entry name" value="Probable inorganic polyphosphate/atp-NAD kinase, domain 1"/>
    <property type="match status" value="1"/>
</dbReference>
<dbReference type="PANTHER" id="PTHR40697:SF2">
    <property type="entry name" value="ATP-NAD KINASE-RELATED"/>
    <property type="match status" value="1"/>
</dbReference>
<dbReference type="InterPro" id="IPR039065">
    <property type="entry name" value="AcoX-like"/>
</dbReference>
<dbReference type="Proteomes" id="UP000229081">
    <property type="component" value="Plasmid unnamed"/>
</dbReference>